<keyword evidence="3" id="KW-1185">Reference proteome</keyword>
<dbReference type="OrthoDB" id="10159759at2759"/>
<name>A0A3M7S7H9_BRAPC</name>
<evidence type="ECO:0000313" key="2">
    <source>
        <dbReference type="EMBL" id="RNA31548.1"/>
    </source>
</evidence>
<comment type="caution">
    <text evidence="2">The sequence shown here is derived from an EMBL/GenBank/DDBJ whole genome shotgun (WGS) entry which is preliminary data.</text>
</comment>
<accession>A0A3M7S7H9</accession>
<evidence type="ECO:0000256" key="1">
    <source>
        <dbReference type="SAM" id="SignalP"/>
    </source>
</evidence>
<dbReference type="EMBL" id="REGN01001929">
    <property type="protein sequence ID" value="RNA31548.1"/>
    <property type="molecule type" value="Genomic_DNA"/>
</dbReference>
<gene>
    <name evidence="2" type="ORF">BpHYR1_018917</name>
</gene>
<proteinExistence type="predicted"/>
<evidence type="ECO:0000313" key="3">
    <source>
        <dbReference type="Proteomes" id="UP000276133"/>
    </source>
</evidence>
<feature type="chain" id="PRO_5017966563" description="EGF-like domain-containing protein" evidence="1">
    <location>
        <begin position="20"/>
        <end position="218"/>
    </location>
</feature>
<reference evidence="2 3" key="1">
    <citation type="journal article" date="2018" name="Sci. Rep.">
        <title>Genomic signatures of local adaptation to the degree of environmental predictability in rotifers.</title>
        <authorList>
            <person name="Franch-Gras L."/>
            <person name="Hahn C."/>
            <person name="Garcia-Roger E.M."/>
            <person name="Carmona M.J."/>
            <person name="Serra M."/>
            <person name="Gomez A."/>
        </authorList>
    </citation>
    <scope>NUCLEOTIDE SEQUENCE [LARGE SCALE GENOMIC DNA]</scope>
    <source>
        <strain evidence="2">HYR1</strain>
    </source>
</reference>
<evidence type="ECO:0008006" key="4">
    <source>
        <dbReference type="Google" id="ProtNLM"/>
    </source>
</evidence>
<feature type="signal peptide" evidence="1">
    <location>
        <begin position="1"/>
        <end position="19"/>
    </location>
</feature>
<organism evidence="2 3">
    <name type="scientific">Brachionus plicatilis</name>
    <name type="common">Marine rotifer</name>
    <name type="synonym">Brachionus muelleri</name>
    <dbReference type="NCBI Taxonomy" id="10195"/>
    <lineage>
        <taxon>Eukaryota</taxon>
        <taxon>Metazoa</taxon>
        <taxon>Spiralia</taxon>
        <taxon>Gnathifera</taxon>
        <taxon>Rotifera</taxon>
        <taxon>Eurotatoria</taxon>
        <taxon>Monogononta</taxon>
        <taxon>Pseudotrocha</taxon>
        <taxon>Ploima</taxon>
        <taxon>Brachionidae</taxon>
        <taxon>Brachionus</taxon>
    </lineage>
</organism>
<feature type="non-terminal residue" evidence="2">
    <location>
        <position position="218"/>
    </location>
</feature>
<protein>
    <recommendedName>
        <fullName evidence="4">EGF-like domain-containing protein</fullName>
    </recommendedName>
</protein>
<keyword evidence="1" id="KW-0732">Signal</keyword>
<dbReference type="AlphaFoldDB" id="A0A3M7S7H9"/>
<dbReference type="Proteomes" id="UP000276133">
    <property type="component" value="Unassembled WGS sequence"/>
</dbReference>
<sequence>MMVNLILSLFLIILKQEFAESIYCFDCNAHWESCAEPPNYSQIQKNRVVCAGSCVIYYNQNDGNTLYRACSDELEAIEKRGGQTGVFTGSDNNLYYLCNTNDCNGGKSPVPQPPTFIPASLTSYAVVTSSAKASTKTIIDCGLVPCNWQNGFVNSECICQCYENYFGPECEFIIDACYDNAECFSYNLTPQNCASQFTQNSCPKTCSPQCLGLSSSTT</sequence>